<accession>A0A2P2LI76</accession>
<proteinExistence type="predicted"/>
<evidence type="ECO:0000313" key="1">
    <source>
        <dbReference type="EMBL" id="MBX17659.1"/>
    </source>
</evidence>
<dbReference type="EMBL" id="GGEC01037175">
    <property type="protein sequence ID" value="MBX17659.1"/>
    <property type="molecule type" value="Transcribed_RNA"/>
</dbReference>
<protein>
    <submittedName>
        <fullName evidence="1">Uncharacterized protein</fullName>
    </submittedName>
</protein>
<sequence length="46" mass="5094">MAFYAPAKVSFACLHAGQKIVRYSQNKIIKESFSICTIAACIIMLL</sequence>
<organism evidence="1">
    <name type="scientific">Rhizophora mucronata</name>
    <name type="common">Asiatic mangrove</name>
    <dbReference type="NCBI Taxonomy" id="61149"/>
    <lineage>
        <taxon>Eukaryota</taxon>
        <taxon>Viridiplantae</taxon>
        <taxon>Streptophyta</taxon>
        <taxon>Embryophyta</taxon>
        <taxon>Tracheophyta</taxon>
        <taxon>Spermatophyta</taxon>
        <taxon>Magnoliopsida</taxon>
        <taxon>eudicotyledons</taxon>
        <taxon>Gunneridae</taxon>
        <taxon>Pentapetalae</taxon>
        <taxon>rosids</taxon>
        <taxon>fabids</taxon>
        <taxon>Malpighiales</taxon>
        <taxon>Rhizophoraceae</taxon>
        <taxon>Rhizophora</taxon>
    </lineage>
</organism>
<reference evidence="1" key="1">
    <citation type="submission" date="2018-02" db="EMBL/GenBank/DDBJ databases">
        <title>Rhizophora mucronata_Transcriptome.</title>
        <authorList>
            <person name="Meera S.P."/>
            <person name="Sreeshan A."/>
            <person name="Augustine A."/>
        </authorList>
    </citation>
    <scope>NUCLEOTIDE SEQUENCE</scope>
    <source>
        <tissue evidence="1">Leaf</tissue>
    </source>
</reference>
<dbReference type="AlphaFoldDB" id="A0A2P2LI76"/>
<name>A0A2P2LI76_RHIMU</name>